<keyword evidence="3 5" id="KW-1133">Transmembrane helix</keyword>
<keyword evidence="8" id="KW-1185">Reference proteome</keyword>
<gene>
    <name evidence="7" type="primary">yrbG_2</name>
    <name evidence="7" type="ORF">Poly41_24190</name>
</gene>
<dbReference type="Gene3D" id="1.20.1420.30">
    <property type="entry name" value="NCX, central ion-binding region"/>
    <property type="match status" value="1"/>
</dbReference>
<feature type="domain" description="Sodium/calcium exchanger membrane region" evidence="6">
    <location>
        <begin position="3"/>
        <end position="142"/>
    </location>
</feature>
<reference evidence="7 8" key="1">
    <citation type="submission" date="2019-02" db="EMBL/GenBank/DDBJ databases">
        <title>Deep-cultivation of Planctomycetes and their phenomic and genomic characterization uncovers novel biology.</title>
        <authorList>
            <person name="Wiegand S."/>
            <person name="Jogler M."/>
            <person name="Boedeker C."/>
            <person name="Pinto D."/>
            <person name="Vollmers J."/>
            <person name="Rivas-Marin E."/>
            <person name="Kohn T."/>
            <person name="Peeters S.H."/>
            <person name="Heuer A."/>
            <person name="Rast P."/>
            <person name="Oberbeckmann S."/>
            <person name="Bunk B."/>
            <person name="Jeske O."/>
            <person name="Meyerdierks A."/>
            <person name="Storesund J.E."/>
            <person name="Kallscheuer N."/>
            <person name="Luecker S."/>
            <person name="Lage O.M."/>
            <person name="Pohl T."/>
            <person name="Merkel B.J."/>
            <person name="Hornburger P."/>
            <person name="Mueller R.-W."/>
            <person name="Bruemmer F."/>
            <person name="Labrenz M."/>
            <person name="Spormann A.M."/>
            <person name="Op Den Camp H."/>
            <person name="Overmann J."/>
            <person name="Amann R."/>
            <person name="Jetten M.S.M."/>
            <person name="Mascher T."/>
            <person name="Medema M.H."/>
            <person name="Devos D.P."/>
            <person name="Kaster A.-K."/>
            <person name="Ovreas L."/>
            <person name="Rohde M."/>
            <person name="Galperin M.Y."/>
            <person name="Jogler C."/>
        </authorList>
    </citation>
    <scope>NUCLEOTIDE SEQUENCE [LARGE SCALE GENOMIC DNA]</scope>
    <source>
        <strain evidence="7 8">Poly41</strain>
    </source>
</reference>
<proteinExistence type="predicted"/>
<comment type="caution">
    <text evidence="7">The sequence shown here is derived from an EMBL/GenBank/DDBJ whole genome shotgun (WGS) entry which is preliminary data.</text>
</comment>
<name>A0A5C6DTN8_9BACT</name>
<dbReference type="InterPro" id="IPR004837">
    <property type="entry name" value="NaCa_Exmemb"/>
</dbReference>
<dbReference type="Pfam" id="PF01699">
    <property type="entry name" value="Na_Ca_ex"/>
    <property type="match status" value="1"/>
</dbReference>
<comment type="subcellular location">
    <subcellularLocation>
        <location evidence="1">Membrane</location>
        <topology evidence="1">Multi-pass membrane protein</topology>
    </subcellularLocation>
</comment>
<organism evidence="7 8">
    <name type="scientific">Novipirellula artificiosorum</name>
    <dbReference type="NCBI Taxonomy" id="2528016"/>
    <lineage>
        <taxon>Bacteria</taxon>
        <taxon>Pseudomonadati</taxon>
        <taxon>Planctomycetota</taxon>
        <taxon>Planctomycetia</taxon>
        <taxon>Pirellulales</taxon>
        <taxon>Pirellulaceae</taxon>
        <taxon>Novipirellula</taxon>
    </lineage>
</organism>
<evidence type="ECO:0000256" key="5">
    <source>
        <dbReference type="SAM" id="Phobius"/>
    </source>
</evidence>
<feature type="transmembrane region" description="Helical" evidence="5">
    <location>
        <begin position="98"/>
        <end position="118"/>
    </location>
</feature>
<evidence type="ECO:0000313" key="7">
    <source>
        <dbReference type="EMBL" id="TWU39564.1"/>
    </source>
</evidence>
<dbReference type="InterPro" id="IPR044880">
    <property type="entry name" value="NCX_ion-bd_dom_sf"/>
</dbReference>
<evidence type="ECO:0000256" key="1">
    <source>
        <dbReference type="ARBA" id="ARBA00004141"/>
    </source>
</evidence>
<feature type="transmembrane region" description="Helical" evidence="5">
    <location>
        <begin position="33"/>
        <end position="54"/>
    </location>
</feature>
<accession>A0A5C6DTN8</accession>
<protein>
    <submittedName>
        <fullName evidence="7">Inner membrane protein YrbG</fullName>
    </submittedName>
</protein>
<keyword evidence="4 5" id="KW-0472">Membrane</keyword>
<dbReference type="PANTHER" id="PTHR10846">
    <property type="entry name" value="SODIUM/POTASSIUM/CALCIUM EXCHANGER"/>
    <property type="match status" value="1"/>
</dbReference>
<dbReference type="GO" id="GO:0008273">
    <property type="term" value="F:calcium, potassium:sodium antiporter activity"/>
    <property type="evidence" value="ECO:0007669"/>
    <property type="project" value="TreeGrafter"/>
</dbReference>
<dbReference type="GO" id="GO:0005886">
    <property type="term" value="C:plasma membrane"/>
    <property type="evidence" value="ECO:0007669"/>
    <property type="project" value="TreeGrafter"/>
</dbReference>
<keyword evidence="2 5" id="KW-0812">Transmembrane</keyword>
<dbReference type="AlphaFoldDB" id="A0A5C6DTN8"/>
<dbReference type="GO" id="GO:0006874">
    <property type="term" value="P:intracellular calcium ion homeostasis"/>
    <property type="evidence" value="ECO:0007669"/>
    <property type="project" value="TreeGrafter"/>
</dbReference>
<dbReference type="Proteomes" id="UP000319143">
    <property type="component" value="Unassembled WGS sequence"/>
</dbReference>
<dbReference type="InterPro" id="IPR004481">
    <property type="entry name" value="K/Na/Ca-exchanger"/>
</dbReference>
<evidence type="ECO:0000256" key="4">
    <source>
        <dbReference type="ARBA" id="ARBA00023136"/>
    </source>
</evidence>
<evidence type="ECO:0000259" key="6">
    <source>
        <dbReference type="Pfam" id="PF01699"/>
    </source>
</evidence>
<feature type="transmembrane region" description="Helical" evidence="5">
    <location>
        <begin position="125"/>
        <end position="142"/>
    </location>
</feature>
<dbReference type="EMBL" id="SJPV01000003">
    <property type="protein sequence ID" value="TWU39564.1"/>
    <property type="molecule type" value="Genomic_DNA"/>
</dbReference>
<dbReference type="GO" id="GO:0005262">
    <property type="term" value="F:calcium channel activity"/>
    <property type="evidence" value="ECO:0007669"/>
    <property type="project" value="TreeGrafter"/>
</dbReference>
<dbReference type="OrthoDB" id="9794225at2"/>
<evidence type="ECO:0000256" key="3">
    <source>
        <dbReference type="ARBA" id="ARBA00022989"/>
    </source>
</evidence>
<evidence type="ECO:0000256" key="2">
    <source>
        <dbReference type="ARBA" id="ARBA00022692"/>
    </source>
</evidence>
<evidence type="ECO:0000313" key="8">
    <source>
        <dbReference type="Proteomes" id="UP000319143"/>
    </source>
</evidence>
<feature type="transmembrane region" description="Helical" evidence="5">
    <location>
        <begin position="66"/>
        <end position="92"/>
    </location>
</feature>
<sequence>MVYLFLVLGLVVLVIGAEFLVRGAVTLAEVARISPLVVGLTVVAFGTSAPELAVSTISGLKGDSAIALGNVVGSNILNVLLILGISAVIAPLSVSSQLIRLDVPIMIGVSVFVWLAAWDGSIGRGETVCMLLAFVTYTGWLIRSGRKETQALADDSTVTSKAASFKDDFRGFTGSTGFWIWTSKSNSPGSKSKLT</sequence>
<dbReference type="PANTHER" id="PTHR10846:SF8">
    <property type="entry name" value="INNER MEMBRANE PROTEIN YRBG"/>
    <property type="match status" value="1"/>
</dbReference>
<dbReference type="RefSeq" id="WP_146526298.1">
    <property type="nucleotide sequence ID" value="NZ_SJPV01000003.1"/>
</dbReference>